<organism evidence="2 3">
    <name type="scientific">Streptomyces nanshensis</name>
    <dbReference type="NCBI Taxonomy" id="518642"/>
    <lineage>
        <taxon>Bacteria</taxon>
        <taxon>Bacillati</taxon>
        <taxon>Actinomycetota</taxon>
        <taxon>Actinomycetes</taxon>
        <taxon>Kitasatosporales</taxon>
        <taxon>Streptomycetaceae</taxon>
        <taxon>Streptomyces</taxon>
    </lineage>
</organism>
<feature type="compositionally biased region" description="Low complexity" evidence="1">
    <location>
        <begin position="28"/>
        <end position="43"/>
    </location>
</feature>
<accession>A0A1E7LTC9</accession>
<evidence type="ECO:0000313" key="3">
    <source>
        <dbReference type="Proteomes" id="UP000175971"/>
    </source>
</evidence>
<feature type="compositionally biased region" description="Basic and acidic residues" evidence="1">
    <location>
        <begin position="154"/>
        <end position="169"/>
    </location>
</feature>
<feature type="region of interest" description="Disordered" evidence="1">
    <location>
        <begin position="154"/>
        <end position="192"/>
    </location>
</feature>
<evidence type="ECO:0000313" key="2">
    <source>
        <dbReference type="EMBL" id="OEV19440.1"/>
    </source>
</evidence>
<dbReference type="Proteomes" id="UP000175971">
    <property type="component" value="Unassembled WGS sequence"/>
</dbReference>
<proteinExistence type="predicted"/>
<keyword evidence="3" id="KW-1185">Reference proteome</keyword>
<sequence length="192" mass="20126">MAQPPGDGAVRASRLRAQGSDRFAGSSARPGTGPRAGGPAMTTKAYPPAPKHLRAACAHPSGHLVSYGSQATLRVYLKDELVYRNDGDDYRLPAELAQTQGVGPYFITGAGRRAILNDSQLAAVDSADEDGALRDVSWPTAAALARLTLVEYRDADGDAHPTDGDDGRTGPKYRPYLTAAGLDAARAAEPQP</sequence>
<feature type="compositionally biased region" description="Low complexity" evidence="1">
    <location>
        <begin position="179"/>
        <end position="192"/>
    </location>
</feature>
<evidence type="ECO:0000256" key="1">
    <source>
        <dbReference type="SAM" id="MobiDB-lite"/>
    </source>
</evidence>
<dbReference type="OrthoDB" id="4154688at2"/>
<feature type="region of interest" description="Disordered" evidence="1">
    <location>
        <begin position="1"/>
        <end position="47"/>
    </location>
</feature>
<dbReference type="PATRIC" id="fig|518642.7.peg.4678"/>
<protein>
    <submittedName>
        <fullName evidence="2">Uncharacterized protein</fullName>
    </submittedName>
</protein>
<comment type="caution">
    <text evidence="2">The sequence shown here is derived from an EMBL/GenBank/DDBJ whole genome shotgun (WGS) entry which is preliminary data.</text>
</comment>
<dbReference type="AlphaFoldDB" id="A0A1E7LTC9"/>
<name>A0A1E7LTC9_9ACTN</name>
<gene>
    <name evidence="2" type="ORF">AN221_16615</name>
</gene>
<dbReference type="EMBL" id="LJGZ01000083">
    <property type="protein sequence ID" value="OEV19440.1"/>
    <property type="molecule type" value="Genomic_DNA"/>
</dbReference>
<reference evidence="2 3" key="1">
    <citation type="journal article" date="2016" name="Front. Microbiol.">
        <title>Comparative Genomics Analysis of Streptomyces Species Reveals Their Adaptation to the Marine Environment and Their Diversity at the Genomic Level.</title>
        <authorList>
            <person name="Tian X."/>
            <person name="Zhang Z."/>
            <person name="Yang T."/>
            <person name="Chen M."/>
            <person name="Li J."/>
            <person name="Chen F."/>
            <person name="Yang J."/>
            <person name="Li W."/>
            <person name="Zhang B."/>
            <person name="Zhang Z."/>
            <person name="Wu J."/>
            <person name="Zhang C."/>
            <person name="Long L."/>
            <person name="Xiao J."/>
        </authorList>
    </citation>
    <scope>NUCLEOTIDE SEQUENCE [LARGE SCALE GENOMIC DNA]</scope>
    <source>
        <strain evidence="2 3">SCSIO M10372</strain>
    </source>
</reference>